<accession>A0ACC2GGG7</accession>
<organism evidence="1 2">
    <name type="scientific">Dallia pectoralis</name>
    <name type="common">Alaska blackfish</name>
    <dbReference type="NCBI Taxonomy" id="75939"/>
    <lineage>
        <taxon>Eukaryota</taxon>
        <taxon>Metazoa</taxon>
        <taxon>Chordata</taxon>
        <taxon>Craniata</taxon>
        <taxon>Vertebrata</taxon>
        <taxon>Euteleostomi</taxon>
        <taxon>Actinopterygii</taxon>
        <taxon>Neopterygii</taxon>
        <taxon>Teleostei</taxon>
        <taxon>Protacanthopterygii</taxon>
        <taxon>Esociformes</taxon>
        <taxon>Umbridae</taxon>
        <taxon>Dallia</taxon>
    </lineage>
</organism>
<proteinExistence type="predicted"/>
<evidence type="ECO:0000313" key="2">
    <source>
        <dbReference type="Proteomes" id="UP001157502"/>
    </source>
</evidence>
<comment type="caution">
    <text evidence="1">The sequence shown here is derived from an EMBL/GenBank/DDBJ whole genome shotgun (WGS) entry which is preliminary data.</text>
</comment>
<name>A0ACC2GGG7_DALPE</name>
<evidence type="ECO:0000313" key="1">
    <source>
        <dbReference type="EMBL" id="KAJ8002764.1"/>
    </source>
</evidence>
<keyword evidence="2" id="KW-1185">Reference proteome</keyword>
<protein>
    <submittedName>
        <fullName evidence="1">Uncharacterized protein</fullName>
    </submittedName>
</protein>
<dbReference type="EMBL" id="CM055740">
    <property type="protein sequence ID" value="KAJ8002764.1"/>
    <property type="molecule type" value="Genomic_DNA"/>
</dbReference>
<reference evidence="1" key="1">
    <citation type="submission" date="2021-05" db="EMBL/GenBank/DDBJ databases">
        <authorList>
            <person name="Pan Q."/>
            <person name="Jouanno E."/>
            <person name="Zahm M."/>
            <person name="Klopp C."/>
            <person name="Cabau C."/>
            <person name="Louis A."/>
            <person name="Berthelot C."/>
            <person name="Parey E."/>
            <person name="Roest Crollius H."/>
            <person name="Montfort J."/>
            <person name="Robinson-Rechavi M."/>
            <person name="Bouchez O."/>
            <person name="Lampietro C."/>
            <person name="Lopez Roques C."/>
            <person name="Donnadieu C."/>
            <person name="Postlethwait J."/>
            <person name="Bobe J."/>
            <person name="Dillon D."/>
            <person name="Chandos A."/>
            <person name="von Hippel F."/>
            <person name="Guiguen Y."/>
        </authorList>
    </citation>
    <scope>NUCLEOTIDE SEQUENCE</scope>
    <source>
        <strain evidence="1">YG-Jan2019</strain>
    </source>
</reference>
<sequence length="96" mass="10431">MHGSGWSLVLSPDAQPALILSWAPLERGRWTGRGPLSWVASPLGPRTGTRLPSAWYVGMHDEGAPVPLPGDSARRAGWLGTTSYHSEWENQVNTIN</sequence>
<dbReference type="Proteomes" id="UP001157502">
    <property type="component" value="Chromosome 13"/>
</dbReference>
<gene>
    <name evidence="1" type="ORF">DPEC_G00162330</name>
</gene>